<sequence>MKKRRREFLKKLGLLSGGSVMGIMISSALQAGEADETVREEQARILVPDMRGTSYWEMLMFSCLQGLMNRNKAKVFFYYPNKTKESWYSEYPVGNDRVFYEWYKTYEHLQFDEVGDPYTLFNKFDINKPFQINGYVIVDTEAPVTANIGANYASIENLLPITASILKRKKNDLPDLPIKRDLRGRFQKMSKLEVYQWAFENQWSNANKARVSNLGTPGPDSKGEISTNSFYTSNRARDFTVAERGFFFDLESKGDEFDLKDRILKAMEPQGYVFGWHQGAGETAHISHLSKHGQLALGTSTYAANFSFHSRVNVPGAVERFRQKVVNKTNTAPLEDKIYLTFVLSDGDSLNFLTRRAQGGQWQLPERGKIPFGWEIQPLLVNVGPGLLDYFQATATDNDFFVNGISGIGYFYPEEMPKDKLREILNEMSSYIKKTGLSELSVMSPSGAVSDETAKIYREVLGGKLTGVIEGYDRRSAKAVRLFESKSAKATTWLPTSNPKGEKTVENWVRGLKEVARCRKQRPLFIPIHVPAHKLTIADMVKVVDQIGKEFKVVSPKSFFRLFAEARSNSVLINPPESFPTEKVELSAGKRNILTPTLQNLSNEPKDIKLKVKLTSEDLDENLEFEKAINLKAGHTSKFDFGVDIPKQFSNTKGKILYIIPAEQNEIWIPVSFL</sequence>
<dbReference type="Pfam" id="PF20957">
    <property type="entry name" value="GxGYxYP_N_2nd"/>
    <property type="match status" value="1"/>
</dbReference>
<comment type="caution">
    <text evidence="5">The sequence shown here is derived from an EMBL/GenBank/DDBJ whole genome shotgun (WGS) entry which is preliminary data.</text>
</comment>
<feature type="domain" description="GxGYxYP putative glycoside hydrolase third N-terminal" evidence="4">
    <location>
        <begin position="234"/>
        <end position="310"/>
    </location>
</feature>
<dbReference type="InterPro" id="IPR048309">
    <property type="entry name" value="GxGYxYP_N_3rd"/>
</dbReference>
<dbReference type="PROSITE" id="PS51318">
    <property type="entry name" value="TAT"/>
    <property type="match status" value="1"/>
</dbReference>
<dbReference type="EMBL" id="JAVRHK010000019">
    <property type="protein sequence ID" value="MDT0678326.1"/>
    <property type="molecule type" value="Genomic_DNA"/>
</dbReference>
<dbReference type="PANTHER" id="PTHR37321">
    <property type="entry name" value="EXPORTED PROTEIN-RELATED"/>
    <property type="match status" value="1"/>
</dbReference>
<dbReference type="InterPro" id="IPR006311">
    <property type="entry name" value="TAT_signal"/>
</dbReference>
<dbReference type="Proteomes" id="UP001262582">
    <property type="component" value="Unassembled WGS sequence"/>
</dbReference>
<proteinExistence type="predicted"/>
<evidence type="ECO:0000259" key="2">
    <source>
        <dbReference type="Pfam" id="PF14323"/>
    </source>
</evidence>
<gene>
    <name evidence="5" type="ORF">RM539_17220</name>
</gene>
<dbReference type="InterPro" id="IPR048310">
    <property type="entry name" value="GxGYxYP_N_2nd"/>
</dbReference>
<keyword evidence="5" id="KW-0378">Hydrolase</keyword>
<evidence type="ECO:0000313" key="5">
    <source>
        <dbReference type="EMBL" id="MDT0678326.1"/>
    </source>
</evidence>
<evidence type="ECO:0000256" key="1">
    <source>
        <dbReference type="SAM" id="SignalP"/>
    </source>
</evidence>
<feature type="domain" description="GxGYxYP putative glycoside hydrolase second N-terminal" evidence="3">
    <location>
        <begin position="132"/>
        <end position="204"/>
    </location>
</feature>
<feature type="signal peptide" evidence="1">
    <location>
        <begin position="1"/>
        <end position="31"/>
    </location>
</feature>
<protein>
    <submittedName>
        <fullName evidence="5">GxGYxYP family putative glycoside hydrolase</fullName>
    </submittedName>
</protein>
<dbReference type="InterPro" id="IPR025832">
    <property type="entry name" value="GxGYxYP_C"/>
</dbReference>
<feature type="chain" id="PRO_5046589779" evidence="1">
    <location>
        <begin position="32"/>
        <end position="674"/>
    </location>
</feature>
<feature type="domain" description="GxGYxYP putative glycoside hydrolase C-terminal" evidence="2">
    <location>
        <begin position="336"/>
        <end position="563"/>
    </location>
</feature>
<evidence type="ECO:0000313" key="6">
    <source>
        <dbReference type="Proteomes" id="UP001262582"/>
    </source>
</evidence>
<dbReference type="PANTHER" id="PTHR37321:SF1">
    <property type="entry name" value="EXPORTED PROTEIN"/>
    <property type="match status" value="1"/>
</dbReference>
<dbReference type="Gene3D" id="3.20.20.490">
    <property type="entry name" value="GxGYxYP glycoside hydrolase, C-terminal domain"/>
    <property type="match status" value="1"/>
</dbReference>
<keyword evidence="6" id="KW-1185">Reference proteome</keyword>
<organism evidence="5 6">
    <name type="scientific">Autumnicola musiva</name>
    <dbReference type="NCBI Taxonomy" id="3075589"/>
    <lineage>
        <taxon>Bacteria</taxon>
        <taxon>Pseudomonadati</taxon>
        <taxon>Bacteroidota</taxon>
        <taxon>Flavobacteriia</taxon>
        <taxon>Flavobacteriales</taxon>
        <taxon>Flavobacteriaceae</taxon>
        <taxon>Autumnicola</taxon>
    </lineage>
</organism>
<dbReference type="InterPro" id="IPR038410">
    <property type="entry name" value="GxGYxYP_C_sf"/>
</dbReference>
<dbReference type="RefSeq" id="WP_311504661.1">
    <property type="nucleotide sequence ID" value="NZ_JAVRHK010000019.1"/>
</dbReference>
<dbReference type="GO" id="GO:0016787">
    <property type="term" value="F:hydrolase activity"/>
    <property type="evidence" value="ECO:0007669"/>
    <property type="project" value="UniProtKB-KW"/>
</dbReference>
<dbReference type="Pfam" id="PF20958">
    <property type="entry name" value="GxGYxYP_N_3rd"/>
    <property type="match status" value="1"/>
</dbReference>
<evidence type="ECO:0000259" key="3">
    <source>
        <dbReference type="Pfam" id="PF20957"/>
    </source>
</evidence>
<name>A0ABU3D9X4_9FLAO</name>
<accession>A0ABU3D9X4</accession>
<dbReference type="Pfam" id="PF14323">
    <property type="entry name" value="GxGYxYP_C"/>
    <property type="match status" value="1"/>
</dbReference>
<keyword evidence="1" id="KW-0732">Signal</keyword>
<evidence type="ECO:0000259" key="4">
    <source>
        <dbReference type="Pfam" id="PF20958"/>
    </source>
</evidence>
<reference evidence="5 6" key="1">
    <citation type="submission" date="2023-09" db="EMBL/GenBank/DDBJ databases">
        <authorList>
            <person name="Rey-Velasco X."/>
        </authorList>
    </citation>
    <scope>NUCLEOTIDE SEQUENCE [LARGE SCALE GENOMIC DNA]</scope>
    <source>
        <strain evidence="5 6">F117</strain>
    </source>
</reference>